<feature type="region of interest" description="Disordered" evidence="1">
    <location>
        <begin position="1"/>
        <end position="20"/>
    </location>
</feature>
<organism evidence="2 3">
    <name type="scientific">Penicillium chermesinum</name>
    <dbReference type="NCBI Taxonomy" id="63820"/>
    <lineage>
        <taxon>Eukaryota</taxon>
        <taxon>Fungi</taxon>
        <taxon>Dikarya</taxon>
        <taxon>Ascomycota</taxon>
        <taxon>Pezizomycotina</taxon>
        <taxon>Eurotiomycetes</taxon>
        <taxon>Eurotiomycetidae</taxon>
        <taxon>Eurotiales</taxon>
        <taxon>Aspergillaceae</taxon>
        <taxon>Penicillium</taxon>
    </lineage>
</organism>
<protein>
    <submittedName>
        <fullName evidence="2">Aldo-keto reductase</fullName>
    </submittedName>
</protein>
<reference evidence="2" key="2">
    <citation type="journal article" date="2023" name="IMA Fungus">
        <title>Comparative genomic study of the Penicillium genus elucidates a diverse pangenome and 15 lateral gene transfer events.</title>
        <authorList>
            <person name="Petersen C."/>
            <person name="Sorensen T."/>
            <person name="Nielsen M.R."/>
            <person name="Sondergaard T.E."/>
            <person name="Sorensen J.L."/>
            <person name="Fitzpatrick D.A."/>
            <person name="Frisvad J.C."/>
            <person name="Nielsen K.L."/>
        </authorList>
    </citation>
    <scope>NUCLEOTIDE SEQUENCE</scope>
    <source>
        <strain evidence="2">IBT 19713</strain>
    </source>
</reference>
<accession>A0A9W9PL30</accession>
<dbReference type="AlphaFoldDB" id="A0A9W9PL30"/>
<evidence type="ECO:0000313" key="3">
    <source>
        <dbReference type="Proteomes" id="UP001150941"/>
    </source>
</evidence>
<evidence type="ECO:0000256" key="1">
    <source>
        <dbReference type="SAM" id="MobiDB-lite"/>
    </source>
</evidence>
<proteinExistence type="predicted"/>
<evidence type="ECO:0000313" key="2">
    <source>
        <dbReference type="EMBL" id="KAJ5248699.1"/>
    </source>
</evidence>
<dbReference type="Proteomes" id="UP001150941">
    <property type="component" value="Unassembled WGS sequence"/>
</dbReference>
<name>A0A9W9PL30_9EURO</name>
<dbReference type="EMBL" id="JAPQKS010000001">
    <property type="protein sequence ID" value="KAJ5248699.1"/>
    <property type="molecule type" value="Genomic_DNA"/>
</dbReference>
<reference evidence="2" key="1">
    <citation type="submission" date="2022-11" db="EMBL/GenBank/DDBJ databases">
        <authorList>
            <person name="Petersen C."/>
        </authorList>
    </citation>
    <scope>NUCLEOTIDE SEQUENCE</scope>
    <source>
        <strain evidence="2">IBT 19713</strain>
    </source>
</reference>
<dbReference type="GeneID" id="83196750"/>
<dbReference type="RefSeq" id="XP_058335478.1">
    <property type="nucleotide sequence ID" value="XM_058469447.1"/>
</dbReference>
<keyword evidence="3" id="KW-1185">Reference proteome</keyword>
<sequence>MTKSALLSSMRSKMDTVSSTPPNTYYLVEPAVGQAVRETGILWSEIAVVTKFWSKWHRDPA</sequence>
<comment type="caution">
    <text evidence="2">The sequence shown here is derived from an EMBL/GenBank/DDBJ whole genome shotgun (WGS) entry which is preliminary data.</text>
</comment>
<gene>
    <name evidence="2" type="ORF">N7468_000150</name>
</gene>